<accession>A0A0R2D1S5</accession>
<evidence type="ECO:0008006" key="3">
    <source>
        <dbReference type="Google" id="ProtNLM"/>
    </source>
</evidence>
<gene>
    <name evidence="1" type="ORF">FC19_GL001496</name>
</gene>
<sequence>MFKEEKKENQEILAKMYNFVLDPQISERERKIGLMAKTDLERNRYTVAVVNKVIISLQLEAMKNGLTPAASDFYHVLEPILNKIAPIGTNRGSILFHSSYLD</sequence>
<reference evidence="1 2" key="1">
    <citation type="journal article" date="2015" name="Genome Announc.">
        <title>Expanding the biotechnology potential of lactobacilli through comparative genomics of 213 strains and associated genera.</title>
        <authorList>
            <person name="Sun Z."/>
            <person name="Harris H.M."/>
            <person name="McCann A."/>
            <person name="Guo C."/>
            <person name="Argimon S."/>
            <person name="Zhang W."/>
            <person name="Yang X."/>
            <person name="Jeffery I.B."/>
            <person name="Cooney J.C."/>
            <person name="Kagawa T.F."/>
            <person name="Liu W."/>
            <person name="Song Y."/>
            <person name="Salvetti E."/>
            <person name="Wrobel A."/>
            <person name="Rasinkangas P."/>
            <person name="Parkhill J."/>
            <person name="Rea M.C."/>
            <person name="O'Sullivan O."/>
            <person name="Ritari J."/>
            <person name="Douillard F.P."/>
            <person name="Paul Ross R."/>
            <person name="Yang R."/>
            <person name="Briner A.E."/>
            <person name="Felis G.E."/>
            <person name="de Vos W.M."/>
            <person name="Barrangou R."/>
            <person name="Klaenhammer T.R."/>
            <person name="Caufield P.W."/>
            <person name="Cui Y."/>
            <person name="Zhang H."/>
            <person name="O'Toole P.W."/>
        </authorList>
    </citation>
    <scope>NUCLEOTIDE SEQUENCE [LARGE SCALE GENOMIC DNA]</scope>
    <source>
        <strain evidence="1 2">DSM 21051</strain>
    </source>
</reference>
<dbReference type="Pfam" id="PF08951">
    <property type="entry name" value="EntA_Immun"/>
    <property type="match status" value="1"/>
</dbReference>
<name>A0A0R2D1S5_9LACO</name>
<dbReference type="PATRIC" id="fig|1423725.3.peg.1538"/>
<organism evidence="1 2">
    <name type="scientific">Liquorilactobacillus aquaticus DSM 21051</name>
    <dbReference type="NCBI Taxonomy" id="1423725"/>
    <lineage>
        <taxon>Bacteria</taxon>
        <taxon>Bacillati</taxon>
        <taxon>Bacillota</taxon>
        <taxon>Bacilli</taxon>
        <taxon>Lactobacillales</taxon>
        <taxon>Lactobacillaceae</taxon>
        <taxon>Liquorilactobacillus</taxon>
    </lineage>
</organism>
<dbReference type="RefSeq" id="WP_057874967.1">
    <property type="nucleotide sequence ID" value="NZ_AYZD01000001.1"/>
</dbReference>
<dbReference type="GO" id="GO:0030153">
    <property type="term" value="P:bacteriocin immunity"/>
    <property type="evidence" value="ECO:0007669"/>
    <property type="project" value="InterPro"/>
</dbReference>
<comment type="caution">
    <text evidence="1">The sequence shown here is derived from an EMBL/GenBank/DDBJ whole genome shotgun (WGS) entry which is preliminary data.</text>
</comment>
<dbReference type="CDD" id="cd21059">
    <property type="entry name" value="LciA-like"/>
    <property type="match status" value="1"/>
</dbReference>
<dbReference type="AlphaFoldDB" id="A0A0R2D1S5"/>
<dbReference type="EMBL" id="AYZD01000001">
    <property type="protein sequence ID" value="KRM97458.1"/>
    <property type="molecule type" value="Genomic_DNA"/>
</dbReference>
<keyword evidence="2" id="KW-1185">Reference proteome</keyword>
<protein>
    <recommendedName>
        <fullName evidence="3">Gar-IM</fullName>
    </recommendedName>
</protein>
<dbReference type="OrthoDB" id="2242747at2"/>
<evidence type="ECO:0000313" key="1">
    <source>
        <dbReference type="EMBL" id="KRM97458.1"/>
    </source>
</evidence>
<dbReference type="Proteomes" id="UP000051015">
    <property type="component" value="Unassembled WGS sequence"/>
</dbReference>
<proteinExistence type="predicted"/>
<evidence type="ECO:0000313" key="2">
    <source>
        <dbReference type="Proteomes" id="UP000051015"/>
    </source>
</evidence>
<dbReference type="InterPro" id="IPR015046">
    <property type="entry name" value="LciA_Immunity-like"/>
</dbReference>